<dbReference type="STRING" id="1172194.WQQ_36340"/>
<dbReference type="OrthoDB" id="9810445at2"/>
<gene>
    <name evidence="9" type="ORF">WQQ_36340</name>
</gene>
<dbReference type="InterPro" id="IPR001915">
    <property type="entry name" value="Peptidase_M48"/>
</dbReference>
<dbReference type="EMBL" id="AKGD01000003">
    <property type="protein sequence ID" value="EIT68439.1"/>
    <property type="molecule type" value="Genomic_DNA"/>
</dbReference>
<evidence type="ECO:0000256" key="2">
    <source>
        <dbReference type="ARBA" id="ARBA00022670"/>
    </source>
</evidence>
<dbReference type="Pfam" id="PF01435">
    <property type="entry name" value="Peptidase_M48"/>
    <property type="match status" value="1"/>
</dbReference>
<proteinExistence type="predicted"/>
<comment type="caution">
    <text evidence="9">The sequence shown here is derived from an EMBL/GenBank/DDBJ whole genome shotgun (WGS) entry which is preliminary data.</text>
</comment>
<dbReference type="Gene3D" id="3.30.2010.10">
    <property type="entry name" value="Metalloproteases ('zincins'), catalytic domain"/>
    <property type="match status" value="1"/>
</dbReference>
<evidence type="ECO:0000259" key="8">
    <source>
        <dbReference type="Pfam" id="PF01435"/>
    </source>
</evidence>
<dbReference type="SUPFAM" id="SSF48452">
    <property type="entry name" value="TPR-like"/>
    <property type="match status" value="1"/>
</dbReference>
<dbReference type="GO" id="GO:0046872">
    <property type="term" value="F:metal ion binding"/>
    <property type="evidence" value="ECO:0007669"/>
    <property type="project" value="UniProtKB-KW"/>
</dbReference>
<dbReference type="GO" id="GO:0004222">
    <property type="term" value="F:metalloendopeptidase activity"/>
    <property type="evidence" value="ECO:0007669"/>
    <property type="project" value="InterPro"/>
</dbReference>
<evidence type="ECO:0000313" key="10">
    <source>
        <dbReference type="Proteomes" id="UP000003704"/>
    </source>
</evidence>
<evidence type="ECO:0000256" key="5">
    <source>
        <dbReference type="ARBA" id="ARBA00022833"/>
    </source>
</evidence>
<feature type="chain" id="PRO_5006957016" description="Peptidase M48 domain-containing protein" evidence="7">
    <location>
        <begin position="25"/>
        <end position="503"/>
    </location>
</feature>
<keyword evidence="4" id="KW-0378">Hydrolase</keyword>
<evidence type="ECO:0000256" key="4">
    <source>
        <dbReference type="ARBA" id="ARBA00022801"/>
    </source>
</evidence>
<dbReference type="RefSeq" id="WP_007186571.1">
    <property type="nucleotide sequence ID" value="NZ_AKGD01000003.1"/>
</dbReference>
<dbReference type="GO" id="GO:0016020">
    <property type="term" value="C:membrane"/>
    <property type="evidence" value="ECO:0007669"/>
    <property type="project" value="TreeGrafter"/>
</dbReference>
<accession>I7Z9C7</accession>
<dbReference type="InterPro" id="IPR051156">
    <property type="entry name" value="Mito/Outer_Membr_Metalloprot"/>
</dbReference>
<dbReference type="Gene3D" id="1.25.40.10">
    <property type="entry name" value="Tetratricopeptide repeat domain"/>
    <property type="match status" value="1"/>
</dbReference>
<protein>
    <recommendedName>
        <fullName evidence="8">Peptidase M48 domain-containing protein</fullName>
    </recommendedName>
</protein>
<evidence type="ECO:0000313" key="9">
    <source>
        <dbReference type="EMBL" id="EIT68439.1"/>
    </source>
</evidence>
<dbReference type="InterPro" id="IPR011990">
    <property type="entry name" value="TPR-like_helical_dom_sf"/>
</dbReference>
<keyword evidence="3" id="KW-0479">Metal-binding</keyword>
<dbReference type="AlphaFoldDB" id="I7Z9C7"/>
<keyword evidence="6" id="KW-0482">Metalloprotease</keyword>
<evidence type="ECO:0000256" key="1">
    <source>
        <dbReference type="ARBA" id="ARBA00001947"/>
    </source>
</evidence>
<organism evidence="9 10">
    <name type="scientific">Hydrocarboniphaga effusa AP103</name>
    <dbReference type="NCBI Taxonomy" id="1172194"/>
    <lineage>
        <taxon>Bacteria</taxon>
        <taxon>Pseudomonadati</taxon>
        <taxon>Pseudomonadota</taxon>
        <taxon>Gammaproteobacteria</taxon>
        <taxon>Nevskiales</taxon>
        <taxon>Nevskiaceae</taxon>
        <taxon>Hydrocarboniphaga</taxon>
    </lineage>
</organism>
<sequence>MRPIASLVSAGLAAALTVSIAASAQIIDTVPSDGLGSGAQPPLNLPQMGEPADAALSPTQEAQIGASVMSQLYQYEYILEDTELTDYLTTIGYRLVAAAAQKPPHVEFFVVKDPRINAFAMPGGYIGFNAGLLIASSTESEVAGVMGHELTHVIQRHIARSQADQGGVGTFATWAAVLAAIIAGSANPDVILAALAVGQGSLYQKQVNFTRANELEADRIGIQTMHEAGFDPEGMASFFQRLAQQSRLYGSGVPDILLTHPVNTVRISEARARAASMKTRKVENSYEYGLMRERARVLTFGRPADGIDLYTAELKAGRDTPGNRYGLALSLRESGDFPGGIAVLKPVLDANPKQVNLLLLMSELKLYAGQQAEGLALAKKAQELYPRSTPAILGYASALIQAGKPAEARQLLLSTEQSFGTRMETYRLLSNAARDMKDTGTASYEMANYLYYRGDYGGALAQLDAGLRLDSLSQQDRARMAARRAEVREALPRNYNPYARERR</sequence>
<dbReference type="PANTHER" id="PTHR22726:SF1">
    <property type="entry name" value="METALLOENDOPEPTIDASE OMA1, MITOCHONDRIAL"/>
    <property type="match status" value="1"/>
</dbReference>
<name>I7Z9C7_9GAMM</name>
<feature type="signal peptide" evidence="7">
    <location>
        <begin position="1"/>
        <end position="24"/>
    </location>
</feature>
<feature type="domain" description="Peptidase M48" evidence="8">
    <location>
        <begin position="86"/>
        <end position="273"/>
    </location>
</feature>
<evidence type="ECO:0000256" key="3">
    <source>
        <dbReference type="ARBA" id="ARBA00022723"/>
    </source>
</evidence>
<dbReference type="GO" id="GO:0051603">
    <property type="term" value="P:proteolysis involved in protein catabolic process"/>
    <property type="evidence" value="ECO:0007669"/>
    <property type="project" value="TreeGrafter"/>
</dbReference>
<reference evidence="9 10" key="1">
    <citation type="journal article" date="2012" name="J. Bacteriol.">
        <title>Genome Sequence of n-Alkane-Degrading Hydrocarboniphaga effusa Strain AP103T (ATCC BAA-332T).</title>
        <authorList>
            <person name="Chang H.K."/>
            <person name="Zylstra G.J."/>
            <person name="Chae J.C."/>
        </authorList>
    </citation>
    <scope>NUCLEOTIDE SEQUENCE [LARGE SCALE GENOMIC DNA]</scope>
    <source>
        <strain evidence="9 10">AP103</strain>
    </source>
</reference>
<evidence type="ECO:0000256" key="6">
    <source>
        <dbReference type="ARBA" id="ARBA00023049"/>
    </source>
</evidence>
<comment type="cofactor">
    <cofactor evidence="1">
        <name>Zn(2+)</name>
        <dbReference type="ChEBI" id="CHEBI:29105"/>
    </cofactor>
</comment>
<keyword evidence="2" id="KW-0645">Protease</keyword>
<keyword evidence="10" id="KW-1185">Reference proteome</keyword>
<dbReference type="PANTHER" id="PTHR22726">
    <property type="entry name" value="METALLOENDOPEPTIDASE OMA1"/>
    <property type="match status" value="1"/>
</dbReference>
<keyword evidence="7" id="KW-0732">Signal</keyword>
<keyword evidence="5" id="KW-0862">Zinc</keyword>
<dbReference type="Proteomes" id="UP000003704">
    <property type="component" value="Unassembled WGS sequence"/>
</dbReference>
<evidence type="ECO:0000256" key="7">
    <source>
        <dbReference type="SAM" id="SignalP"/>
    </source>
</evidence>